<sequence>MFLSTQFLLLRTYILKLDRLFEIQLANISWSLDLPQSAPTPHFLLLRTSFKVEDRLPRIQLLVGPLRSPNLSLKVSSSENIHESGTEHEQYRFTSKYIIRPLV</sequence>
<evidence type="ECO:0000313" key="2">
    <source>
        <dbReference type="Proteomes" id="UP001054945"/>
    </source>
</evidence>
<proteinExistence type="predicted"/>
<dbReference type="AlphaFoldDB" id="A0AAV4R878"/>
<name>A0AAV4R878_CAEEX</name>
<comment type="caution">
    <text evidence="1">The sequence shown here is derived from an EMBL/GenBank/DDBJ whole genome shotgun (WGS) entry which is preliminary data.</text>
</comment>
<organism evidence="1 2">
    <name type="scientific">Caerostris extrusa</name>
    <name type="common">Bark spider</name>
    <name type="synonym">Caerostris bankana</name>
    <dbReference type="NCBI Taxonomy" id="172846"/>
    <lineage>
        <taxon>Eukaryota</taxon>
        <taxon>Metazoa</taxon>
        <taxon>Ecdysozoa</taxon>
        <taxon>Arthropoda</taxon>
        <taxon>Chelicerata</taxon>
        <taxon>Arachnida</taxon>
        <taxon>Araneae</taxon>
        <taxon>Araneomorphae</taxon>
        <taxon>Entelegynae</taxon>
        <taxon>Araneoidea</taxon>
        <taxon>Araneidae</taxon>
        <taxon>Caerostris</taxon>
    </lineage>
</organism>
<protein>
    <submittedName>
        <fullName evidence="1">Uncharacterized protein</fullName>
    </submittedName>
</protein>
<evidence type="ECO:0000313" key="1">
    <source>
        <dbReference type="EMBL" id="GIY17176.1"/>
    </source>
</evidence>
<accession>A0AAV4R878</accession>
<keyword evidence="2" id="KW-1185">Reference proteome</keyword>
<dbReference type="EMBL" id="BPLR01007477">
    <property type="protein sequence ID" value="GIY17176.1"/>
    <property type="molecule type" value="Genomic_DNA"/>
</dbReference>
<gene>
    <name evidence="1" type="ORF">CEXT_755921</name>
</gene>
<dbReference type="Proteomes" id="UP001054945">
    <property type="component" value="Unassembled WGS sequence"/>
</dbReference>
<reference evidence="1 2" key="1">
    <citation type="submission" date="2021-06" db="EMBL/GenBank/DDBJ databases">
        <title>Caerostris extrusa draft genome.</title>
        <authorList>
            <person name="Kono N."/>
            <person name="Arakawa K."/>
        </authorList>
    </citation>
    <scope>NUCLEOTIDE SEQUENCE [LARGE SCALE GENOMIC DNA]</scope>
</reference>